<organism evidence="1 2">
    <name type="scientific">Trifolium medium</name>
    <dbReference type="NCBI Taxonomy" id="97028"/>
    <lineage>
        <taxon>Eukaryota</taxon>
        <taxon>Viridiplantae</taxon>
        <taxon>Streptophyta</taxon>
        <taxon>Embryophyta</taxon>
        <taxon>Tracheophyta</taxon>
        <taxon>Spermatophyta</taxon>
        <taxon>Magnoliopsida</taxon>
        <taxon>eudicotyledons</taxon>
        <taxon>Gunneridae</taxon>
        <taxon>Pentapetalae</taxon>
        <taxon>rosids</taxon>
        <taxon>fabids</taxon>
        <taxon>Fabales</taxon>
        <taxon>Fabaceae</taxon>
        <taxon>Papilionoideae</taxon>
        <taxon>50 kb inversion clade</taxon>
        <taxon>NPAAA clade</taxon>
        <taxon>Hologalegina</taxon>
        <taxon>IRL clade</taxon>
        <taxon>Trifolieae</taxon>
        <taxon>Trifolium</taxon>
    </lineage>
</organism>
<accession>A0A392TT94</accession>
<evidence type="ECO:0000313" key="1">
    <source>
        <dbReference type="EMBL" id="MCI64403.1"/>
    </source>
</evidence>
<name>A0A392TT94_9FABA</name>
<evidence type="ECO:0000313" key="2">
    <source>
        <dbReference type="Proteomes" id="UP000265520"/>
    </source>
</evidence>
<protein>
    <submittedName>
        <fullName evidence="1">Uncharacterized protein</fullName>
    </submittedName>
</protein>
<reference evidence="1 2" key="1">
    <citation type="journal article" date="2018" name="Front. Plant Sci.">
        <title>Red Clover (Trifolium pratense) and Zigzag Clover (T. medium) - A Picture of Genomic Similarities and Differences.</title>
        <authorList>
            <person name="Dluhosova J."/>
            <person name="Istvanek J."/>
            <person name="Nedelnik J."/>
            <person name="Repkova J."/>
        </authorList>
    </citation>
    <scope>NUCLEOTIDE SEQUENCE [LARGE SCALE GENOMIC DNA]</scope>
    <source>
        <strain evidence="2">cv. 10/8</strain>
        <tissue evidence="1">Leaf</tissue>
    </source>
</reference>
<sequence>YGVHAQFESKIDETEALANAVESHSRGYEIQGRAFGIGRGYGNPQEMVT</sequence>
<feature type="non-terminal residue" evidence="1">
    <location>
        <position position="1"/>
    </location>
</feature>
<dbReference type="EMBL" id="LXQA010654994">
    <property type="protein sequence ID" value="MCI64403.1"/>
    <property type="molecule type" value="Genomic_DNA"/>
</dbReference>
<keyword evidence="2" id="KW-1185">Reference proteome</keyword>
<dbReference type="AlphaFoldDB" id="A0A392TT94"/>
<proteinExistence type="predicted"/>
<comment type="caution">
    <text evidence="1">The sequence shown here is derived from an EMBL/GenBank/DDBJ whole genome shotgun (WGS) entry which is preliminary data.</text>
</comment>
<dbReference type="Proteomes" id="UP000265520">
    <property type="component" value="Unassembled WGS sequence"/>
</dbReference>